<dbReference type="EMBL" id="AL606595">
    <property type="protein sequence ID" value="CAE05866.3"/>
    <property type="molecule type" value="Genomic_DNA"/>
</dbReference>
<protein>
    <submittedName>
        <fullName evidence="2">OSJNBa0044K18.8 protein</fullName>
    </submittedName>
</protein>
<proteinExistence type="predicted"/>
<sequence length="119" mass="13732">MRQRKLWWIGTDRRLIKINALQRPSREGSLKGGSAAEPCGRGHLKERGGNEQEVDKRVMAKGELADERESTATSPEGMGHRPAKLLEEHSSWNKHLDQLLSMPEMRRKDDELYCKYFEV</sequence>
<reference evidence="3" key="2">
    <citation type="journal article" date="2008" name="Nucleic Acids Res.">
        <title>The rice annotation project database (RAP-DB): 2008 update.</title>
        <authorList>
            <consortium name="The rice annotation project (RAP)"/>
        </authorList>
    </citation>
    <scope>GENOME REANNOTATION</scope>
    <source>
        <strain evidence="3">cv. Nipponbare</strain>
    </source>
</reference>
<evidence type="ECO:0000313" key="2">
    <source>
        <dbReference type="EMBL" id="CAE05866.3"/>
    </source>
</evidence>
<gene>
    <name evidence="2" type="primary">OSJNBa0044K18.8</name>
</gene>
<evidence type="ECO:0000256" key="1">
    <source>
        <dbReference type="SAM" id="MobiDB-lite"/>
    </source>
</evidence>
<organism evidence="2 3">
    <name type="scientific">Oryza sativa subsp. japonica</name>
    <name type="common">Rice</name>
    <dbReference type="NCBI Taxonomy" id="39947"/>
    <lineage>
        <taxon>Eukaryota</taxon>
        <taxon>Viridiplantae</taxon>
        <taxon>Streptophyta</taxon>
        <taxon>Embryophyta</taxon>
        <taxon>Tracheophyta</taxon>
        <taxon>Spermatophyta</taxon>
        <taxon>Magnoliopsida</taxon>
        <taxon>Liliopsida</taxon>
        <taxon>Poales</taxon>
        <taxon>Poaceae</taxon>
        <taxon>BOP clade</taxon>
        <taxon>Oryzoideae</taxon>
        <taxon>Oryzeae</taxon>
        <taxon>Oryzinae</taxon>
        <taxon>Oryza</taxon>
        <taxon>Oryza sativa</taxon>
    </lineage>
</organism>
<name>Q7XK37_ORYSJ</name>
<dbReference type="AlphaFoldDB" id="Q7XK37"/>
<feature type="compositionally biased region" description="Basic and acidic residues" evidence="1">
    <location>
        <begin position="43"/>
        <end position="70"/>
    </location>
</feature>
<reference evidence="3" key="1">
    <citation type="journal article" date="2005" name="Nature">
        <title>The map-based sequence of the rice genome.</title>
        <authorList>
            <consortium name="International rice genome sequencing project (IRGSP)"/>
            <person name="Matsumoto T."/>
            <person name="Wu J."/>
            <person name="Kanamori H."/>
            <person name="Katayose Y."/>
            <person name="Fujisawa M."/>
            <person name="Namiki N."/>
            <person name="Mizuno H."/>
            <person name="Yamamoto K."/>
            <person name="Antonio B.A."/>
            <person name="Baba T."/>
            <person name="Sakata K."/>
            <person name="Nagamura Y."/>
            <person name="Aoki H."/>
            <person name="Arikawa K."/>
            <person name="Arita K."/>
            <person name="Bito T."/>
            <person name="Chiden Y."/>
            <person name="Fujitsuka N."/>
            <person name="Fukunaka R."/>
            <person name="Hamada M."/>
            <person name="Harada C."/>
            <person name="Hayashi A."/>
            <person name="Hijishita S."/>
            <person name="Honda M."/>
            <person name="Hosokawa S."/>
            <person name="Ichikawa Y."/>
            <person name="Idonuma A."/>
            <person name="Iijima M."/>
            <person name="Ikeda M."/>
            <person name="Ikeno M."/>
            <person name="Ito K."/>
            <person name="Ito S."/>
            <person name="Ito T."/>
            <person name="Ito Y."/>
            <person name="Ito Y."/>
            <person name="Iwabuchi A."/>
            <person name="Kamiya K."/>
            <person name="Karasawa W."/>
            <person name="Kurita K."/>
            <person name="Katagiri S."/>
            <person name="Kikuta A."/>
            <person name="Kobayashi H."/>
            <person name="Kobayashi N."/>
            <person name="Machita K."/>
            <person name="Maehara T."/>
            <person name="Masukawa M."/>
            <person name="Mizubayashi T."/>
            <person name="Mukai Y."/>
            <person name="Nagasaki H."/>
            <person name="Nagata Y."/>
            <person name="Naito S."/>
            <person name="Nakashima M."/>
            <person name="Nakama Y."/>
            <person name="Nakamichi Y."/>
            <person name="Nakamura M."/>
            <person name="Meguro A."/>
            <person name="Negishi M."/>
            <person name="Ohta I."/>
            <person name="Ohta T."/>
            <person name="Okamoto M."/>
            <person name="Ono N."/>
            <person name="Saji S."/>
            <person name="Sakaguchi M."/>
            <person name="Sakai K."/>
            <person name="Shibata M."/>
            <person name="Shimokawa T."/>
            <person name="Song J."/>
            <person name="Takazaki Y."/>
            <person name="Terasawa K."/>
            <person name="Tsugane M."/>
            <person name="Tsuji K."/>
            <person name="Ueda S."/>
            <person name="Waki K."/>
            <person name="Yamagata H."/>
            <person name="Yamamoto M."/>
            <person name="Yamamoto S."/>
            <person name="Yamane H."/>
            <person name="Yoshiki S."/>
            <person name="Yoshihara R."/>
            <person name="Yukawa K."/>
            <person name="Zhong H."/>
            <person name="Yano M."/>
            <person name="Yuan Q."/>
            <person name="Ouyang S."/>
            <person name="Liu J."/>
            <person name="Jones K.M."/>
            <person name="Gansberger K."/>
            <person name="Moffat K."/>
            <person name="Hill J."/>
            <person name="Bera J."/>
            <person name="Fadrosh D."/>
            <person name="Jin S."/>
            <person name="Johri S."/>
            <person name="Kim M."/>
            <person name="Overton L."/>
            <person name="Reardon M."/>
            <person name="Tsitrin T."/>
            <person name="Vuong H."/>
            <person name="Weaver B."/>
            <person name="Ciecko A."/>
            <person name="Tallon L."/>
            <person name="Jackson J."/>
            <person name="Pai G."/>
            <person name="Aken S.V."/>
            <person name="Utterback T."/>
            <person name="Reidmuller S."/>
            <person name="Feldblyum T."/>
            <person name="Hsiao J."/>
            <person name="Zismann V."/>
            <person name="Iobst S."/>
            <person name="de Vazeille A.R."/>
            <person name="Buell C.R."/>
            <person name="Ying K."/>
            <person name="Li Y."/>
            <person name="Lu T."/>
            <person name="Huang Y."/>
            <person name="Zhao Q."/>
            <person name="Feng Q."/>
            <person name="Zhang L."/>
            <person name="Zhu J."/>
            <person name="Weng Q."/>
            <person name="Mu J."/>
            <person name="Lu Y."/>
            <person name="Fan D."/>
            <person name="Liu Y."/>
            <person name="Guan J."/>
            <person name="Zhang Y."/>
            <person name="Yu S."/>
            <person name="Liu X."/>
            <person name="Zhang Y."/>
            <person name="Hong G."/>
            <person name="Han B."/>
            <person name="Choisne N."/>
            <person name="Demange N."/>
            <person name="Orjeda G."/>
            <person name="Samain S."/>
            <person name="Cattolico L."/>
            <person name="Pelletier E."/>
            <person name="Couloux A."/>
            <person name="Segurens B."/>
            <person name="Wincker P."/>
            <person name="D'Hont A."/>
            <person name="Scarpelli C."/>
            <person name="Weissenbach J."/>
            <person name="Salanoubat M."/>
            <person name="Quetier F."/>
            <person name="Yu Y."/>
            <person name="Kim H.R."/>
            <person name="Rambo T."/>
            <person name="Currie J."/>
            <person name="Collura K."/>
            <person name="Luo M."/>
            <person name="Yang T."/>
            <person name="Ammiraju J.S.S."/>
            <person name="Engler F."/>
            <person name="Soderlund C."/>
            <person name="Wing R.A."/>
            <person name="Palmer L.E."/>
            <person name="de la Bastide M."/>
            <person name="Spiegel L."/>
            <person name="Nascimento L."/>
            <person name="Zutavern T."/>
            <person name="O'Shaughnessy A."/>
            <person name="Dike S."/>
            <person name="Dedhia N."/>
            <person name="Preston R."/>
            <person name="Balija V."/>
            <person name="McCombie W.R."/>
            <person name="Chow T."/>
            <person name="Chen H."/>
            <person name="Chung M."/>
            <person name="Chen C."/>
            <person name="Shaw J."/>
            <person name="Wu H."/>
            <person name="Hsiao K."/>
            <person name="Chao Y."/>
            <person name="Chu M."/>
            <person name="Cheng C."/>
            <person name="Hour A."/>
            <person name="Lee P."/>
            <person name="Lin S."/>
            <person name="Lin Y."/>
            <person name="Liou J."/>
            <person name="Liu S."/>
            <person name="Hsing Y."/>
            <person name="Raghuvanshi S."/>
            <person name="Mohanty A."/>
            <person name="Bharti A.K."/>
            <person name="Gaur A."/>
            <person name="Gupta V."/>
            <person name="Kumar D."/>
            <person name="Ravi V."/>
            <person name="Vij S."/>
            <person name="Kapur A."/>
            <person name="Khurana P."/>
            <person name="Khurana P."/>
            <person name="Khurana J.P."/>
            <person name="Tyagi A.K."/>
            <person name="Gaikwad K."/>
            <person name="Singh A."/>
            <person name="Dalal V."/>
            <person name="Srivastava S."/>
            <person name="Dixit A."/>
            <person name="Pal A.K."/>
            <person name="Ghazi I.A."/>
            <person name="Yadav M."/>
            <person name="Pandit A."/>
            <person name="Bhargava A."/>
            <person name="Sureshbabu K."/>
            <person name="Batra K."/>
            <person name="Sharma T.R."/>
            <person name="Mohapatra T."/>
            <person name="Singh N.K."/>
            <person name="Messing J."/>
            <person name="Nelson A.B."/>
            <person name="Fuks G."/>
            <person name="Kavchok S."/>
            <person name="Keizer G."/>
            <person name="Linton E."/>
            <person name="Llaca V."/>
            <person name="Song R."/>
            <person name="Tanyolac B."/>
            <person name="Young S."/>
            <person name="Ho-Il K."/>
            <person name="Hahn J.H."/>
            <person name="Sangsakoo G."/>
            <person name="Vanavichit A."/>
            <person name="de Mattos Luiz.A.T."/>
            <person name="Zimmer P.D."/>
            <person name="Malone G."/>
            <person name="Dellagostin O."/>
            <person name="de Oliveira A.C."/>
            <person name="Bevan M."/>
            <person name="Bancroft I."/>
            <person name="Minx P."/>
            <person name="Cordum H."/>
            <person name="Wilson R."/>
            <person name="Cheng Z."/>
            <person name="Jin W."/>
            <person name="Jiang J."/>
            <person name="Leong S.A."/>
            <person name="Iwama H."/>
            <person name="Gojobori T."/>
            <person name="Itoh T."/>
            <person name="Niimura Y."/>
            <person name="Fujii Y."/>
            <person name="Habara T."/>
            <person name="Sakai H."/>
            <person name="Sato Y."/>
            <person name="Wilson G."/>
            <person name="Kumar K."/>
            <person name="McCouch S."/>
            <person name="Juretic N."/>
            <person name="Hoen D."/>
            <person name="Wright S."/>
            <person name="Bruskiewich R."/>
            <person name="Bureau T."/>
            <person name="Miyao A."/>
            <person name="Hirochika H."/>
            <person name="Nishikawa T."/>
            <person name="Kadowaki K."/>
            <person name="Sugiura M."/>
            <person name="Burr B."/>
            <person name="Sasaki T."/>
        </authorList>
    </citation>
    <scope>NUCLEOTIDE SEQUENCE [LARGE SCALE GENOMIC DNA]</scope>
    <source>
        <strain evidence="3">cv. Nipponbare</strain>
    </source>
</reference>
<evidence type="ECO:0000313" key="3">
    <source>
        <dbReference type="Proteomes" id="UP000000763"/>
    </source>
</evidence>
<dbReference type="Proteomes" id="UP000000763">
    <property type="component" value="Chromosome 4"/>
</dbReference>
<feature type="region of interest" description="Disordered" evidence="1">
    <location>
        <begin position="23"/>
        <end position="84"/>
    </location>
</feature>
<accession>Q7XK37</accession>